<keyword evidence="3 5" id="KW-1133">Transmembrane helix</keyword>
<comment type="caution">
    <text evidence="6">The sequence shown here is derived from an EMBL/GenBank/DDBJ whole genome shotgun (WGS) entry which is preliminary data.</text>
</comment>
<keyword evidence="4 5" id="KW-0472">Membrane</keyword>
<dbReference type="Proteomes" id="UP001501020">
    <property type="component" value="Unassembled WGS sequence"/>
</dbReference>
<sequence length="213" mass="23091">MNDPLRDRALLLAPRLLFAAGAAVLIAAMAVRVGRGEPQAAAMAALYLGWLLLEAPVTFRRAAASPADTRTLLPYALARLLLIASASFGPSPWADASPWSAIPAMVFVTGVALRQTAIRALGRFYSHHVMRQDGHRVVTGGVYRAVRHPAYAGMLFANLGFTCFFLNPLSVAAFALLAAAVVWRIRVEERALWDVPGYPRYAAGRARVLPKVW</sequence>
<evidence type="ECO:0000256" key="1">
    <source>
        <dbReference type="ARBA" id="ARBA00004141"/>
    </source>
</evidence>
<evidence type="ECO:0000256" key="3">
    <source>
        <dbReference type="ARBA" id="ARBA00022989"/>
    </source>
</evidence>
<feature type="transmembrane region" description="Helical" evidence="5">
    <location>
        <begin position="71"/>
        <end position="90"/>
    </location>
</feature>
<organism evidence="6 7">
    <name type="scientific">Actinomadura napierensis</name>
    <dbReference type="NCBI Taxonomy" id="267854"/>
    <lineage>
        <taxon>Bacteria</taxon>
        <taxon>Bacillati</taxon>
        <taxon>Actinomycetota</taxon>
        <taxon>Actinomycetes</taxon>
        <taxon>Streptosporangiales</taxon>
        <taxon>Thermomonosporaceae</taxon>
        <taxon>Actinomadura</taxon>
    </lineage>
</organism>
<dbReference type="Pfam" id="PF04140">
    <property type="entry name" value="ICMT"/>
    <property type="match status" value="1"/>
</dbReference>
<evidence type="ECO:0000313" key="6">
    <source>
        <dbReference type="EMBL" id="GAA2170672.1"/>
    </source>
</evidence>
<feature type="transmembrane region" description="Helical" evidence="5">
    <location>
        <begin position="40"/>
        <end position="59"/>
    </location>
</feature>
<comment type="subcellular location">
    <subcellularLocation>
        <location evidence="1">Membrane</location>
        <topology evidence="1">Multi-pass membrane protein</topology>
    </subcellularLocation>
</comment>
<accession>A0ABN3AJ07</accession>
<proteinExistence type="predicted"/>
<protein>
    <recommendedName>
        <fullName evidence="8">Isoprenylcysteine carboxylmethyltransferase family protein</fullName>
    </recommendedName>
</protein>
<evidence type="ECO:0000256" key="4">
    <source>
        <dbReference type="ARBA" id="ARBA00023136"/>
    </source>
</evidence>
<reference evidence="6 7" key="1">
    <citation type="journal article" date="2019" name="Int. J. Syst. Evol. Microbiol.">
        <title>The Global Catalogue of Microorganisms (GCM) 10K type strain sequencing project: providing services to taxonomists for standard genome sequencing and annotation.</title>
        <authorList>
            <consortium name="The Broad Institute Genomics Platform"/>
            <consortium name="The Broad Institute Genome Sequencing Center for Infectious Disease"/>
            <person name="Wu L."/>
            <person name="Ma J."/>
        </authorList>
    </citation>
    <scope>NUCLEOTIDE SEQUENCE [LARGE SCALE GENOMIC DNA]</scope>
    <source>
        <strain evidence="6 7">JCM 13850</strain>
    </source>
</reference>
<feature type="transmembrane region" description="Helical" evidence="5">
    <location>
        <begin position="155"/>
        <end position="183"/>
    </location>
</feature>
<keyword evidence="7" id="KW-1185">Reference proteome</keyword>
<gene>
    <name evidence="6" type="ORF">GCM10009727_95210</name>
</gene>
<feature type="transmembrane region" description="Helical" evidence="5">
    <location>
        <begin position="12"/>
        <end position="34"/>
    </location>
</feature>
<dbReference type="Gene3D" id="1.20.120.1630">
    <property type="match status" value="1"/>
</dbReference>
<dbReference type="PANTHER" id="PTHR12714:SF9">
    <property type="entry name" value="PROTEIN-S-ISOPRENYLCYSTEINE O-METHYLTRANSFERASE"/>
    <property type="match status" value="1"/>
</dbReference>
<name>A0ABN3AJ07_9ACTN</name>
<dbReference type="EMBL" id="BAAAMR010000203">
    <property type="protein sequence ID" value="GAA2170672.1"/>
    <property type="molecule type" value="Genomic_DNA"/>
</dbReference>
<evidence type="ECO:0000256" key="5">
    <source>
        <dbReference type="SAM" id="Phobius"/>
    </source>
</evidence>
<dbReference type="RefSeq" id="WP_344284766.1">
    <property type="nucleotide sequence ID" value="NZ_BAAAMR010000203.1"/>
</dbReference>
<dbReference type="InterPro" id="IPR007269">
    <property type="entry name" value="ICMT_MeTrfase"/>
</dbReference>
<evidence type="ECO:0008006" key="8">
    <source>
        <dbReference type="Google" id="ProtNLM"/>
    </source>
</evidence>
<keyword evidence="2 5" id="KW-0812">Transmembrane</keyword>
<evidence type="ECO:0000256" key="2">
    <source>
        <dbReference type="ARBA" id="ARBA00022692"/>
    </source>
</evidence>
<evidence type="ECO:0000313" key="7">
    <source>
        <dbReference type="Proteomes" id="UP001501020"/>
    </source>
</evidence>
<dbReference type="PANTHER" id="PTHR12714">
    <property type="entry name" value="PROTEIN-S ISOPRENYLCYSTEINE O-METHYLTRANSFERASE"/>
    <property type="match status" value="1"/>
</dbReference>